<dbReference type="Proteomes" id="UP000245119">
    <property type="component" value="Linkage Group LG2"/>
</dbReference>
<accession>A0A2T7PQG2</accession>
<dbReference type="AlphaFoldDB" id="A0A2T7PQG2"/>
<reference evidence="1 2" key="1">
    <citation type="submission" date="2018-04" db="EMBL/GenBank/DDBJ databases">
        <title>The genome of golden apple snail Pomacea canaliculata provides insight into stress tolerance and invasive adaptation.</title>
        <authorList>
            <person name="Liu C."/>
            <person name="Liu B."/>
            <person name="Ren Y."/>
            <person name="Zhang Y."/>
            <person name="Wang H."/>
            <person name="Li S."/>
            <person name="Jiang F."/>
            <person name="Yin L."/>
            <person name="Zhang G."/>
            <person name="Qian W."/>
            <person name="Fan W."/>
        </authorList>
    </citation>
    <scope>NUCLEOTIDE SEQUENCE [LARGE SCALE GENOMIC DNA]</scope>
    <source>
        <strain evidence="1">SZHN2017</strain>
        <tissue evidence="1">Muscle</tissue>
    </source>
</reference>
<proteinExistence type="predicted"/>
<keyword evidence="2" id="KW-1185">Reference proteome</keyword>
<name>A0A2T7PQG2_POMCA</name>
<sequence>MLEHEKGGGEGDQKVRFIKPTSTIPVGSGIGVDWEMGVEEGKSLGGVLGGLALAWEDAVVAKRARVKRANNEADGRKMLGHYEKIRDIHQDKIKYKASFIKR</sequence>
<protein>
    <submittedName>
        <fullName evidence="1">Uncharacterized protein</fullName>
    </submittedName>
</protein>
<evidence type="ECO:0000313" key="1">
    <source>
        <dbReference type="EMBL" id="PVD35659.1"/>
    </source>
</evidence>
<dbReference type="EMBL" id="PZQS01000002">
    <property type="protein sequence ID" value="PVD35659.1"/>
    <property type="molecule type" value="Genomic_DNA"/>
</dbReference>
<comment type="caution">
    <text evidence="1">The sequence shown here is derived from an EMBL/GenBank/DDBJ whole genome shotgun (WGS) entry which is preliminary data.</text>
</comment>
<evidence type="ECO:0000313" key="2">
    <source>
        <dbReference type="Proteomes" id="UP000245119"/>
    </source>
</evidence>
<gene>
    <name evidence="1" type="ORF">C0Q70_02622</name>
</gene>
<organism evidence="1 2">
    <name type="scientific">Pomacea canaliculata</name>
    <name type="common">Golden apple snail</name>
    <dbReference type="NCBI Taxonomy" id="400727"/>
    <lineage>
        <taxon>Eukaryota</taxon>
        <taxon>Metazoa</taxon>
        <taxon>Spiralia</taxon>
        <taxon>Lophotrochozoa</taxon>
        <taxon>Mollusca</taxon>
        <taxon>Gastropoda</taxon>
        <taxon>Caenogastropoda</taxon>
        <taxon>Architaenioglossa</taxon>
        <taxon>Ampullarioidea</taxon>
        <taxon>Ampullariidae</taxon>
        <taxon>Pomacea</taxon>
    </lineage>
</organism>